<dbReference type="GO" id="GO:0030170">
    <property type="term" value="F:pyridoxal phosphate binding"/>
    <property type="evidence" value="ECO:0007669"/>
    <property type="project" value="InterPro"/>
</dbReference>
<dbReference type="InterPro" id="IPR015424">
    <property type="entry name" value="PyrdxlP-dep_Trfase"/>
</dbReference>
<dbReference type="EC" id="2.6.1.13" evidence="5"/>
<dbReference type="FunFam" id="3.90.1150.10:FF:000152">
    <property type="entry name" value="Ornithine aminotransferase"/>
    <property type="match status" value="1"/>
</dbReference>
<dbReference type="GO" id="GO:0055129">
    <property type="term" value="P:L-proline biosynthetic process"/>
    <property type="evidence" value="ECO:0007669"/>
    <property type="project" value="UniProtKB-UniPathway"/>
</dbReference>
<keyword evidence="5" id="KW-0032">Aminotransferase</keyword>
<dbReference type="OrthoDB" id="10261433at2759"/>
<dbReference type="EMBL" id="KN822095">
    <property type="protein sequence ID" value="KIM57842.1"/>
    <property type="molecule type" value="Genomic_DNA"/>
</dbReference>
<dbReference type="STRING" id="1036808.A0A0C2ZZH7"/>
<keyword evidence="3 4" id="KW-0663">Pyridoxal phosphate</keyword>
<dbReference type="GO" id="GO:0019544">
    <property type="term" value="P:L-arginine catabolic process to L-glutamate"/>
    <property type="evidence" value="ECO:0007669"/>
    <property type="project" value="TreeGrafter"/>
</dbReference>
<dbReference type="Pfam" id="PF00202">
    <property type="entry name" value="Aminotran_3"/>
    <property type="match status" value="2"/>
</dbReference>
<dbReference type="InterPro" id="IPR015422">
    <property type="entry name" value="PyrdxlP-dep_Trfase_small"/>
</dbReference>
<dbReference type="GO" id="GO:0005737">
    <property type="term" value="C:cytoplasm"/>
    <property type="evidence" value="ECO:0007669"/>
    <property type="project" value="TreeGrafter"/>
</dbReference>
<organism evidence="6 7">
    <name type="scientific">Scleroderma citrinum Foug A</name>
    <dbReference type="NCBI Taxonomy" id="1036808"/>
    <lineage>
        <taxon>Eukaryota</taxon>
        <taxon>Fungi</taxon>
        <taxon>Dikarya</taxon>
        <taxon>Basidiomycota</taxon>
        <taxon>Agaricomycotina</taxon>
        <taxon>Agaricomycetes</taxon>
        <taxon>Agaricomycetidae</taxon>
        <taxon>Boletales</taxon>
        <taxon>Sclerodermatineae</taxon>
        <taxon>Sclerodermataceae</taxon>
        <taxon>Scleroderma</taxon>
    </lineage>
</organism>
<dbReference type="InterPro" id="IPR050103">
    <property type="entry name" value="Class-III_PLP-dep_AT"/>
</dbReference>
<evidence type="ECO:0000256" key="5">
    <source>
        <dbReference type="RuleBase" id="RU365036"/>
    </source>
</evidence>
<reference evidence="6 7" key="1">
    <citation type="submission" date="2014-04" db="EMBL/GenBank/DDBJ databases">
        <authorList>
            <consortium name="DOE Joint Genome Institute"/>
            <person name="Kuo A."/>
            <person name="Kohler A."/>
            <person name="Nagy L.G."/>
            <person name="Floudas D."/>
            <person name="Copeland A."/>
            <person name="Barry K.W."/>
            <person name="Cichocki N."/>
            <person name="Veneault-Fourrey C."/>
            <person name="LaButti K."/>
            <person name="Lindquist E.A."/>
            <person name="Lipzen A."/>
            <person name="Lundell T."/>
            <person name="Morin E."/>
            <person name="Murat C."/>
            <person name="Sun H."/>
            <person name="Tunlid A."/>
            <person name="Henrissat B."/>
            <person name="Grigoriev I.V."/>
            <person name="Hibbett D.S."/>
            <person name="Martin F."/>
            <person name="Nordberg H.P."/>
            <person name="Cantor M.N."/>
            <person name="Hua S.X."/>
        </authorList>
    </citation>
    <scope>NUCLEOTIDE SEQUENCE [LARGE SCALE GENOMIC DNA]</scope>
    <source>
        <strain evidence="6 7">Foug A</strain>
    </source>
</reference>
<keyword evidence="7" id="KW-1185">Reference proteome</keyword>
<name>A0A0C2ZZH7_9AGAM</name>
<dbReference type="HOGENOM" id="CLU_016922_10_3_1"/>
<dbReference type="PANTHER" id="PTHR11986:SF18">
    <property type="entry name" value="ORNITHINE AMINOTRANSFERASE, MITOCHONDRIAL"/>
    <property type="match status" value="1"/>
</dbReference>
<evidence type="ECO:0000256" key="4">
    <source>
        <dbReference type="RuleBase" id="RU003560"/>
    </source>
</evidence>
<proteinExistence type="inferred from homology"/>
<evidence type="ECO:0000256" key="1">
    <source>
        <dbReference type="ARBA" id="ARBA00001933"/>
    </source>
</evidence>
<evidence type="ECO:0000256" key="3">
    <source>
        <dbReference type="ARBA" id="ARBA00022898"/>
    </source>
</evidence>
<dbReference type="PANTHER" id="PTHR11986">
    <property type="entry name" value="AMINOTRANSFERASE CLASS III"/>
    <property type="match status" value="1"/>
</dbReference>
<dbReference type="Gene3D" id="3.90.1150.10">
    <property type="entry name" value="Aspartate Aminotransferase, domain 1"/>
    <property type="match status" value="1"/>
</dbReference>
<dbReference type="Gene3D" id="3.40.640.10">
    <property type="entry name" value="Type I PLP-dependent aspartate aminotransferase-like (Major domain)"/>
    <property type="match status" value="1"/>
</dbReference>
<dbReference type="AlphaFoldDB" id="A0A0C2ZZH7"/>
<accession>A0A0C2ZZH7</accession>
<protein>
    <recommendedName>
        <fullName evidence="5">Ornithine aminotransferase</fullName>
        <ecNumber evidence="5">2.6.1.13</ecNumber>
    </recommendedName>
</protein>
<comment type="similarity">
    <text evidence="2 4">Belongs to the class-III pyridoxal-phosphate-dependent aminotransferase family.</text>
</comment>
<dbReference type="UniPathway" id="UPA00098">
    <property type="reaction ID" value="UER00358"/>
</dbReference>
<dbReference type="Proteomes" id="UP000053989">
    <property type="component" value="Unassembled WGS sequence"/>
</dbReference>
<dbReference type="InterPro" id="IPR015421">
    <property type="entry name" value="PyrdxlP-dep_Trfase_major"/>
</dbReference>
<comment type="cofactor">
    <cofactor evidence="1 5">
        <name>pyridoxal 5'-phosphate</name>
        <dbReference type="ChEBI" id="CHEBI:597326"/>
    </cofactor>
</comment>
<dbReference type="GO" id="GO:0004587">
    <property type="term" value="F:ornithine aminotransferase activity"/>
    <property type="evidence" value="ECO:0007669"/>
    <property type="project" value="UniProtKB-EC"/>
</dbReference>
<evidence type="ECO:0000313" key="7">
    <source>
        <dbReference type="Proteomes" id="UP000053989"/>
    </source>
</evidence>
<gene>
    <name evidence="6" type="ORF">SCLCIDRAFT_28569</name>
</gene>
<evidence type="ECO:0000313" key="6">
    <source>
        <dbReference type="EMBL" id="KIM57842.1"/>
    </source>
</evidence>
<keyword evidence="5" id="KW-0808">Transferase</keyword>
<dbReference type="InParanoid" id="A0A0C2ZZH7"/>
<dbReference type="SUPFAM" id="SSF53383">
    <property type="entry name" value="PLP-dependent transferases"/>
    <property type="match status" value="1"/>
</dbReference>
<comment type="pathway">
    <text evidence="5">Amino-acid biosynthesis; L-proline biosynthesis; L-glutamate 5-semialdehyde from L-ornithine: step 1/1.</text>
</comment>
<sequence length="394" mass="43260">MLTAYFVVNQGHCQTLVEQAQELTLPSPASYNCLCQVRPVDHRDVLLRERPPHEHRAHLSRAVVLSVEGSLASPHYGWVRDYFEGNFHGRTLGVISTAPDSRGGFGPYLDGVGPTFHDNGEIRTIRYGVIEDLERALDLNGKHVAAFLVEPIQGEAGIVVPPSGYLARVRELCTKHNVLLICDGIQTVRLHFALIQSLTCCFYSAGPARCCAASMTRSDPTSCFWERRSGGVYPVSAVLVDREPPFPAPPLHPPLTSSACSNPLGCAVAMTAFCVLVDEKLSERAETLGEIAALKSPLVQRVRGKGLLNAVVIDEASGARERTAWQFCLLLKSRGVLTKPTHVNIVRFAPPLVIFEEDLRRAVNVIVECLNDLDRVRRTGEVESEKGHKDVLTN</sequence>
<comment type="catalytic activity">
    <reaction evidence="5">
        <text>a 2-oxocarboxylate + L-ornithine = L-glutamate 5-semialdehyde + an L-alpha-amino acid</text>
        <dbReference type="Rhea" id="RHEA:13877"/>
        <dbReference type="ChEBI" id="CHEBI:35179"/>
        <dbReference type="ChEBI" id="CHEBI:46911"/>
        <dbReference type="ChEBI" id="CHEBI:58066"/>
        <dbReference type="ChEBI" id="CHEBI:59869"/>
        <dbReference type="EC" id="2.6.1.13"/>
    </reaction>
</comment>
<dbReference type="GO" id="GO:0042802">
    <property type="term" value="F:identical protein binding"/>
    <property type="evidence" value="ECO:0007669"/>
    <property type="project" value="TreeGrafter"/>
</dbReference>
<reference evidence="7" key="2">
    <citation type="submission" date="2015-01" db="EMBL/GenBank/DDBJ databases">
        <title>Evolutionary Origins and Diversification of the Mycorrhizal Mutualists.</title>
        <authorList>
            <consortium name="DOE Joint Genome Institute"/>
            <consortium name="Mycorrhizal Genomics Consortium"/>
            <person name="Kohler A."/>
            <person name="Kuo A."/>
            <person name="Nagy L.G."/>
            <person name="Floudas D."/>
            <person name="Copeland A."/>
            <person name="Barry K.W."/>
            <person name="Cichocki N."/>
            <person name="Veneault-Fourrey C."/>
            <person name="LaButti K."/>
            <person name="Lindquist E.A."/>
            <person name="Lipzen A."/>
            <person name="Lundell T."/>
            <person name="Morin E."/>
            <person name="Murat C."/>
            <person name="Riley R."/>
            <person name="Ohm R."/>
            <person name="Sun H."/>
            <person name="Tunlid A."/>
            <person name="Henrissat B."/>
            <person name="Grigoriev I.V."/>
            <person name="Hibbett D.S."/>
            <person name="Martin F."/>
        </authorList>
    </citation>
    <scope>NUCLEOTIDE SEQUENCE [LARGE SCALE GENOMIC DNA]</scope>
    <source>
        <strain evidence="7">Foug A</strain>
    </source>
</reference>
<evidence type="ECO:0000256" key="2">
    <source>
        <dbReference type="ARBA" id="ARBA00008954"/>
    </source>
</evidence>
<dbReference type="GO" id="GO:0010121">
    <property type="term" value="P:L-arginine catabolic process to proline via ornithine"/>
    <property type="evidence" value="ECO:0007669"/>
    <property type="project" value="TreeGrafter"/>
</dbReference>
<dbReference type="InterPro" id="IPR005814">
    <property type="entry name" value="Aminotrans_3"/>
</dbReference>